<protein>
    <recommendedName>
        <fullName evidence="14">dihydroxy-acid dehydratase</fullName>
        <ecNumber evidence="14">4.2.1.9</ecNumber>
    </recommendedName>
</protein>
<dbReference type="GO" id="GO:0009099">
    <property type="term" value="P:L-valine biosynthetic process"/>
    <property type="evidence" value="ECO:0007669"/>
    <property type="project" value="UniProtKB-UniPathway"/>
</dbReference>
<keyword evidence="8" id="KW-0411">Iron-sulfur</keyword>
<evidence type="ECO:0000256" key="11">
    <source>
        <dbReference type="ARBA" id="ARBA00029304"/>
    </source>
</evidence>
<dbReference type="InterPro" id="IPR037237">
    <property type="entry name" value="IlvD/EDD_N"/>
</dbReference>
<dbReference type="UniPathway" id="UPA00049">
    <property type="reaction ID" value="UER00061"/>
</dbReference>
<evidence type="ECO:0000256" key="9">
    <source>
        <dbReference type="ARBA" id="ARBA00023239"/>
    </source>
</evidence>
<dbReference type="PANTHER" id="PTHR21000">
    <property type="entry name" value="DIHYDROXY-ACID DEHYDRATASE DAD"/>
    <property type="match status" value="1"/>
</dbReference>
<comment type="similarity">
    <text evidence="2">Belongs to the IlvD/Edd family.</text>
</comment>
<evidence type="ECO:0000256" key="6">
    <source>
        <dbReference type="ARBA" id="ARBA00022842"/>
    </source>
</evidence>
<dbReference type="FunFam" id="3.50.30.80:FF:000001">
    <property type="entry name" value="Dihydroxy-acid dehydratase"/>
    <property type="match status" value="1"/>
</dbReference>
<dbReference type="PANTHER" id="PTHR21000:SF5">
    <property type="entry name" value="DIHYDROXY-ACID DEHYDRATASE, MITOCHONDRIAL"/>
    <property type="match status" value="1"/>
</dbReference>
<dbReference type="InterPro" id="IPR042096">
    <property type="entry name" value="Dihydro-acid_dehy_C"/>
</dbReference>
<evidence type="ECO:0000256" key="12">
    <source>
        <dbReference type="ARBA" id="ARBA00029436"/>
    </source>
</evidence>
<evidence type="ECO:0000256" key="14">
    <source>
        <dbReference type="ARBA" id="ARBA00029490"/>
    </source>
</evidence>
<dbReference type="InterPro" id="IPR020558">
    <property type="entry name" value="DiOHA_6PGluconate_deHydtase_CS"/>
</dbReference>
<keyword evidence="6" id="KW-0460">Magnesium</keyword>
<evidence type="ECO:0000256" key="1">
    <source>
        <dbReference type="ARBA" id="ARBA00001946"/>
    </source>
</evidence>
<evidence type="ECO:0000256" key="2">
    <source>
        <dbReference type="ARBA" id="ARBA00006486"/>
    </source>
</evidence>
<keyword evidence="5" id="KW-0479">Metal-binding</keyword>
<sequence length="563" mass="59351">MATETKDLSLLKHKSGVVSLGPDRAPARSMLRAVGLGDDDMEKPFVAVANLASDVTPCNVHLTRIAERAKQGLWDAQAVPFMFGTITISDGISMGTEGMKGSLVSREVIADSIETVCFTESMDALVVVAACDKNMPGAMMAMARLNIPSVFVYGGAILPGSYSGEDINIQDMYEAVGAFAKCQITIDELMDMERAACPGEGACSGMFTANTMASAIEAMGMSIPGAASIPAVDNRNLDVAHQAGQHIYSMLERGVKPRDIMTRDAFENAIRLVLSMGGSTNAVLHLLAMAREAEVDLTIEDFDKLSLETPYLTDLRPGGKYVMSDVDRAGGVQVVLKELLDAGLLHGDAVTINGKTIGENLEGVTTRPDERVIYSVPNAKSSTGGLAILKGNLAPEGAVMKVTGTSHHNHEGPAKVYDGERAAFEAVTNGEIDHGDVLVIRYEGPKGGPGMQEMLAVTGAIMGAGLGESTLLITDGRFSGATRGPMIGHVAPEAAVGGPIGLIEEGDTISMDVGSRQLNVNISDEEFESRTLKWEPRKPNYERGVLAKYAKLVSSASVGAVTS</sequence>
<comment type="cofactor">
    <cofactor evidence="15">
        <name>[2Fe-2S] cluster</name>
        <dbReference type="ChEBI" id="CHEBI:190135"/>
    </cofactor>
</comment>
<dbReference type="AlphaFoldDB" id="A0A381W778"/>
<evidence type="ECO:0000256" key="5">
    <source>
        <dbReference type="ARBA" id="ARBA00022723"/>
    </source>
</evidence>
<dbReference type="UniPathway" id="UPA00047">
    <property type="reaction ID" value="UER00057"/>
</dbReference>
<comment type="pathway">
    <text evidence="13">Amino-acid biosynthesis; L-isoleucine biosynthesis; L-isoleucine from 2-oxobutanoate: step 3/4.</text>
</comment>
<keyword evidence="10" id="KW-0100">Branched-chain amino acid biosynthesis</keyword>
<dbReference type="EC" id="4.2.1.9" evidence="14"/>
<dbReference type="Pfam" id="PF00920">
    <property type="entry name" value="ILVD_EDD_N"/>
    <property type="match status" value="1"/>
</dbReference>
<keyword evidence="9" id="KW-0456">Lyase</keyword>
<reference evidence="18" key="1">
    <citation type="submission" date="2018-05" db="EMBL/GenBank/DDBJ databases">
        <authorList>
            <person name="Lanie J.A."/>
            <person name="Ng W.-L."/>
            <person name="Kazmierczak K.M."/>
            <person name="Andrzejewski T.M."/>
            <person name="Davidsen T.M."/>
            <person name="Wayne K.J."/>
            <person name="Tettelin H."/>
            <person name="Glass J.I."/>
            <person name="Rusch D."/>
            <person name="Podicherti R."/>
            <person name="Tsui H.-C.T."/>
            <person name="Winkler M.E."/>
        </authorList>
    </citation>
    <scope>NUCLEOTIDE SEQUENCE</scope>
</reference>
<dbReference type="Pfam" id="PF24877">
    <property type="entry name" value="ILV_EDD_C"/>
    <property type="match status" value="1"/>
</dbReference>
<evidence type="ECO:0000259" key="17">
    <source>
        <dbReference type="Pfam" id="PF24877"/>
    </source>
</evidence>
<evidence type="ECO:0000256" key="7">
    <source>
        <dbReference type="ARBA" id="ARBA00023004"/>
    </source>
</evidence>
<feature type="domain" description="Dihydroxy-acid/6-phosphogluconate dehydratase C-terminal" evidence="17">
    <location>
        <begin position="372"/>
        <end position="560"/>
    </location>
</feature>
<dbReference type="Gene3D" id="3.50.30.80">
    <property type="entry name" value="IlvD/EDD C-terminal domain-like"/>
    <property type="match status" value="1"/>
</dbReference>
<evidence type="ECO:0000313" key="18">
    <source>
        <dbReference type="EMBL" id="SVA48400.1"/>
    </source>
</evidence>
<comment type="catalytic activity">
    <reaction evidence="11">
        <text>(2R)-2,3-dihydroxy-3-methylbutanoate = 3-methyl-2-oxobutanoate + H2O</text>
        <dbReference type="Rhea" id="RHEA:24809"/>
        <dbReference type="ChEBI" id="CHEBI:11851"/>
        <dbReference type="ChEBI" id="CHEBI:15377"/>
        <dbReference type="ChEBI" id="CHEBI:49072"/>
        <dbReference type="EC" id="4.2.1.9"/>
    </reaction>
    <physiologicalReaction direction="left-to-right" evidence="11">
        <dbReference type="Rhea" id="RHEA:24810"/>
    </physiologicalReaction>
</comment>
<keyword evidence="4" id="KW-0001">2Fe-2S</keyword>
<accession>A0A381W778</accession>
<evidence type="ECO:0000259" key="16">
    <source>
        <dbReference type="Pfam" id="PF00920"/>
    </source>
</evidence>
<gene>
    <name evidence="18" type="ORF">METZ01_LOCUS101254</name>
</gene>
<feature type="domain" description="Dihydroxy-acid/6-phosphogluconate dehydratase N-terminal" evidence="16">
    <location>
        <begin position="43"/>
        <end position="360"/>
    </location>
</feature>
<evidence type="ECO:0000256" key="10">
    <source>
        <dbReference type="ARBA" id="ARBA00023304"/>
    </source>
</evidence>
<keyword evidence="7" id="KW-0408">Iron</keyword>
<evidence type="ECO:0000256" key="4">
    <source>
        <dbReference type="ARBA" id="ARBA00022714"/>
    </source>
</evidence>
<dbReference type="GO" id="GO:0009097">
    <property type="term" value="P:isoleucine biosynthetic process"/>
    <property type="evidence" value="ECO:0007669"/>
    <property type="project" value="UniProtKB-UniPathway"/>
</dbReference>
<dbReference type="InterPro" id="IPR000581">
    <property type="entry name" value="ILV_EDD_N"/>
</dbReference>
<dbReference type="HAMAP" id="MF_00012">
    <property type="entry name" value="IlvD"/>
    <property type="match status" value="1"/>
</dbReference>
<dbReference type="InterPro" id="IPR004404">
    <property type="entry name" value="DihydroxyA_deHydtase"/>
</dbReference>
<evidence type="ECO:0000256" key="15">
    <source>
        <dbReference type="ARBA" id="ARBA00034078"/>
    </source>
</evidence>
<proteinExistence type="inferred from homology"/>
<comment type="pathway">
    <text evidence="12">Amino-acid biosynthesis; L-valine biosynthesis; L-valine from pyruvate: step 3/4.</text>
</comment>
<dbReference type="SUPFAM" id="SSF52016">
    <property type="entry name" value="LeuD/IlvD-like"/>
    <property type="match status" value="1"/>
</dbReference>
<evidence type="ECO:0000256" key="3">
    <source>
        <dbReference type="ARBA" id="ARBA00022605"/>
    </source>
</evidence>
<dbReference type="NCBIfam" id="TIGR00110">
    <property type="entry name" value="ilvD"/>
    <property type="match status" value="1"/>
</dbReference>
<dbReference type="EMBL" id="UINC01010921">
    <property type="protein sequence ID" value="SVA48400.1"/>
    <property type="molecule type" value="Genomic_DNA"/>
</dbReference>
<evidence type="ECO:0000256" key="8">
    <source>
        <dbReference type="ARBA" id="ARBA00023014"/>
    </source>
</evidence>
<dbReference type="GO" id="GO:0046872">
    <property type="term" value="F:metal ion binding"/>
    <property type="evidence" value="ECO:0007669"/>
    <property type="project" value="UniProtKB-KW"/>
</dbReference>
<dbReference type="PROSITE" id="PS00886">
    <property type="entry name" value="ILVD_EDD_1"/>
    <property type="match status" value="1"/>
</dbReference>
<dbReference type="InterPro" id="IPR050165">
    <property type="entry name" value="DHAD_IlvD/Edd"/>
</dbReference>
<keyword evidence="3" id="KW-0028">Amino-acid biosynthesis</keyword>
<dbReference type="NCBIfam" id="NF002068">
    <property type="entry name" value="PRK00911.1"/>
    <property type="match status" value="1"/>
</dbReference>
<evidence type="ECO:0000256" key="13">
    <source>
        <dbReference type="ARBA" id="ARBA00029437"/>
    </source>
</evidence>
<dbReference type="InterPro" id="IPR056740">
    <property type="entry name" value="ILV_EDD_C"/>
</dbReference>
<dbReference type="PROSITE" id="PS00887">
    <property type="entry name" value="ILVD_EDD_2"/>
    <property type="match status" value="1"/>
</dbReference>
<dbReference type="SUPFAM" id="SSF143975">
    <property type="entry name" value="IlvD/EDD N-terminal domain-like"/>
    <property type="match status" value="1"/>
</dbReference>
<dbReference type="GO" id="GO:0051537">
    <property type="term" value="F:2 iron, 2 sulfur cluster binding"/>
    <property type="evidence" value="ECO:0007669"/>
    <property type="project" value="UniProtKB-KW"/>
</dbReference>
<dbReference type="GO" id="GO:0004160">
    <property type="term" value="F:dihydroxy-acid dehydratase activity"/>
    <property type="evidence" value="ECO:0007669"/>
    <property type="project" value="UniProtKB-EC"/>
</dbReference>
<comment type="cofactor">
    <cofactor evidence="1">
        <name>Mg(2+)</name>
        <dbReference type="ChEBI" id="CHEBI:18420"/>
    </cofactor>
</comment>
<organism evidence="18">
    <name type="scientific">marine metagenome</name>
    <dbReference type="NCBI Taxonomy" id="408172"/>
    <lineage>
        <taxon>unclassified sequences</taxon>
        <taxon>metagenomes</taxon>
        <taxon>ecological metagenomes</taxon>
    </lineage>
</organism>
<name>A0A381W778_9ZZZZ</name>